<gene>
    <name evidence="12" type="primary">apt</name>
    <name evidence="14" type="ORF">PK98_11435</name>
</gene>
<evidence type="ECO:0000256" key="3">
    <source>
        <dbReference type="ARBA" id="ARBA00004496"/>
    </source>
</evidence>
<dbReference type="EC" id="2.4.2.7" evidence="7 12"/>
<comment type="subcellular location">
    <subcellularLocation>
        <location evidence="3 12">Cytoplasm</location>
    </subcellularLocation>
</comment>
<dbReference type="FunFam" id="3.40.50.2020:FF:000004">
    <property type="entry name" value="Adenine phosphoribosyltransferase"/>
    <property type="match status" value="1"/>
</dbReference>
<keyword evidence="9 12" id="KW-0328">Glycosyltransferase</keyword>
<dbReference type="GO" id="GO:0006168">
    <property type="term" value="P:adenine salvage"/>
    <property type="evidence" value="ECO:0007669"/>
    <property type="project" value="InterPro"/>
</dbReference>
<evidence type="ECO:0000256" key="11">
    <source>
        <dbReference type="ARBA" id="ARBA00022726"/>
    </source>
</evidence>
<reference evidence="14 15" key="1">
    <citation type="submission" date="2014-11" db="EMBL/GenBank/DDBJ databases">
        <title>Draft genome sequence of Kirrobacter mercurialis.</title>
        <authorList>
            <person name="Coil D.A."/>
            <person name="Eisen J.A."/>
        </authorList>
    </citation>
    <scope>NUCLEOTIDE SEQUENCE [LARGE SCALE GENOMIC DNA]</scope>
    <source>
        <strain evidence="14 15">Coronado</strain>
    </source>
</reference>
<dbReference type="HAMAP" id="MF_00004">
    <property type="entry name" value="Aden_phosphoribosyltr"/>
    <property type="match status" value="1"/>
</dbReference>
<evidence type="ECO:0000256" key="1">
    <source>
        <dbReference type="ARBA" id="ARBA00000868"/>
    </source>
</evidence>
<comment type="catalytic activity">
    <reaction evidence="1 12">
        <text>AMP + diphosphate = 5-phospho-alpha-D-ribose 1-diphosphate + adenine</text>
        <dbReference type="Rhea" id="RHEA:16609"/>
        <dbReference type="ChEBI" id="CHEBI:16708"/>
        <dbReference type="ChEBI" id="CHEBI:33019"/>
        <dbReference type="ChEBI" id="CHEBI:58017"/>
        <dbReference type="ChEBI" id="CHEBI:456215"/>
        <dbReference type="EC" id="2.4.2.7"/>
    </reaction>
</comment>
<dbReference type="EMBL" id="JTDN01000002">
    <property type="protein sequence ID" value="KHL25088.1"/>
    <property type="molecule type" value="Genomic_DNA"/>
</dbReference>
<dbReference type="Proteomes" id="UP000030988">
    <property type="component" value="Unassembled WGS sequence"/>
</dbReference>
<dbReference type="PANTHER" id="PTHR32315:SF3">
    <property type="entry name" value="ADENINE PHOSPHORIBOSYLTRANSFERASE"/>
    <property type="match status" value="1"/>
</dbReference>
<name>A0A0B2BU52_9SPHN</name>
<evidence type="ECO:0000259" key="13">
    <source>
        <dbReference type="Pfam" id="PF00156"/>
    </source>
</evidence>
<evidence type="ECO:0000256" key="2">
    <source>
        <dbReference type="ARBA" id="ARBA00003968"/>
    </source>
</evidence>
<comment type="function">
    <text evidence="2 12">Catalyzes a salvage reaction resulting in the formation of AMP, that is energically less costly than de novo synthesis.</text>
</comment>
<keyword evidence="11 12" id="KW-0660">Purine salvage</keyword>
<keyword evidence="8 12" id="KW-0963">Cytoplasm</keyword>
<dbReference type="CDD" id="cd06223">
    <property type="entry name" value="PRTases_typeI"/>
    <property type="match status" value="1"/>
</dbReference>
<dbReference type="GO" id="GO:0044209">
    <property type="term" value="P:AMP salvage"/>
    <property type="evidence" value="ECO:0007669"/>
    <property type="project" value="UniProtKB-UniRule"/>
</dbReference>
<comment type="pathway">
    <text evidence="4 12">Purine metabolism; AMP biosynthesis via salvage pathway; AMP from adenine: step 1/1.</text>
</comment>
<sequence>MRGPERLQALVHTVPDFPAPGVLFRDLSPLLADSASFAHAIELLADQAITAGPLPDLIAGMEARGFIFGAALAAHLGTGFVPLRKAGKLPPPVIATDYTLEYGTARLEMSALAVQPGQRVLLVDDLLATGGTALAGAQLLRHAGATVTEALFVIALDDLGGHAALLDQGITTTALLAC</sequence>
<dbReference type="GO" id="GO:0016208">
    <property type="term" value="F:AMP binding"/>
    <property type="evidence" value="ECO:0007669"/>
    <property type="project" value="TreeGrafter"/>
</dbReference>
<evidence type="ECO:0000313" key="15">
    <source>
        <dbReference type="Proteomes" id="UP000030988"/>
    </source>
</evidence>
<evidence type="ECO:0000256" key="10">
    <source>
        <dbReference type="ARBA" id="ARBA00022679"/>
    </source>
</evidence>
<evidence type="ECO:0000256" key="6">
    <source>
        <dbReference type="ARBA" id="ARBA00011738"/>
    </source>
</evidence>
<comment type="caution">
    <text evidence="14">The sequence shown here is derived from an EMBL/GenBank/DDBJ whole genome shotgun (WGS) entry which is preliminary data.</text>
</comment>
<dbReference type="NCBIfam" id="NF002636">
    <property type="entry name" value="PRK02304.1-5"/>
    <property type="match status" value="1"/>
</dbReference>
<dbReference type="InterPro" id="IPR050054">
    <property type="entry name" value="UPRTase/APRTase"/>
</dbReference>
<keyword evidence="15" id="KW-1185">Reference proteome</keyword>
<keyword evidence="10 12" id="KW-0808">Transferase</keyword>
<dbReference type="NCBIfam" id="TIGR01090">
    <property type="entry name" value="apt"/>
    <property type="match status" value="1"/>
</dbReference>
<dbReference type="InterPro" id="IPR029057">
    <property type="entry name" value="PRTase-like"/>
</dbReference>
<evidence type="ECO:0000256" key="8">
    <source>
        <dbReference type="ARBA" id="ARBA00022490"/>
    </source>
</evidence>
<dbReference type="InterPro" id="IPR005764">
    <property type="entry name" value="Ade_phspho_trans"/>
</dbReference>
<dbReference type="AlphaFoldDB" id="A0A0B2BU52"/>
<feature type="domain" description="Phosphoribosyltransferase" evidence="13">
    <location>
        <begin position="34"/>
        <end position="147"/>
    </location>
</feature>
<dbReference type="UniPathway" id="UPA00588">
    <property type="reaction ID" value="UER00646"/>
</dbReference>
<dbReference type="GO" id="GO:0005737">
    <property type="term" value="C:cytoplasm"/>
    <property type="evidence" value="ECO:0007669"/>
    <property type="project" value="UniProtKB-SubCell"/>
</dbReference>
<evidence type="ECO:0000256" key="4">
    <source>
        <dbReference type="ARBA" id="ARBA00004659"/>
    </source>
</evidence>
<dbReference type="PANTHER" id="PTHR32315">
    <property type="entry name" value="ADENINE PHOSPHORIBOSYLTRANSFERASE"/>
    <property type="match status" value="1"/>
</dbReference>
<dbReference type="Gene3D" id="3.40.50.2020">
    <property type="match status" value="1"/>
</dbReference>
<dbReference type="Pfam" id="PF00156">
    <property type="entry name" value="Pribosyltran"/>
    <property type="match status" value="1"/>
</dbReference>
<dbReference type="OrthoDB" id="9803963at2"/>
<dbReference type="GO" id="GO:0002055">
    <property type="term" value="F:adenine binding"/>
    <property type="evidence" value="ECO:0007669"/>
    <property type="project" value="TreeGrafter"/>
</dbReference>
<dbReference type="SUPFAM" id="SSF53271">
    <property type="entry name" value="PRTase-like"/>
    <property type="match status" value="1"/>
</dbReference>
<dbReference type="NCBIfam" id="NF002634">
    <property type="entry name" value="PRK02304.1-3"/>
    <property type="match status" value="1"/>
</dbReference>
<proteinExistence type="inferred from homology"/>
<dbReference type="GO" id="GO:0006166">
    <property type="term" value="P:purine ribonucleoside salvage"/>
    <property type="evidence" value="ECO:0007669"/>
    <property type="project" value="UniProtKB-UniRule"/>
</dbReference>
<dbReference type="GO" id="GO:0003999">
    <property type="term" value="F:adenine phosphoribosyltransferase activity"/>
    <property type="evidence" value="ECO:0007669"/>
    <property type="project" value="UniProtKB-UniRule"/>
</dbReference>
<evidence type="ECO:0000256" key="5">
    <source>
        <dbReference type="ARBA" id="ARBA00008391"/>
    </source>
</evidence>
<accession>A0A0B2BU52</accession>
<evidence type="ECO:0000256" key="12">
    <source>
        <dbReference type="HAMAP-Rule" id="MF_00004"/>
    </source>
</evidence>
<dbReference type="STRING" id="1572751.PK98_11435"/>
<evidence type="ECO:0000313" key="14">
    <source>
        <dbReference type="EMBL" id="KHL25088.1"/>
    </source>
</evidence>
<comment type="subunit">
    <text evidence="6 12">Homodimer.</text>
</comment>
<evidence type="ECO:0000256" key="7">
    <source>
        <dbReference type="ARBA" id="ARBA00011893"/>
    </source>
</evidence>
<organism evidence="14 15">
    <name type="scientific">Croceibacterium mercuriale</name>
    <dbReference type="NCBI Taxonomy" id="1572751"/>
    <lineage>
        <taxon>Bacteria</taxon>
        <taxon>Pseudomonadati</taxon>
        <taxon>Pseudomonadota</taxon>
        <taxon>Alphaproteobacteria</taxon>
        <taxon>Sphingomonadales</taxon>
        <taxon>Erythrobacteraceae</taxon>
        <taxon>Croceibacterium</taxon>
    </lineage>
</organism>
<comment type="similarity">
    <text evidence="5 12">Belongs to the purine/pyrimidine phosphoribosyltransferase family.</text>
</comment>
<dbReference type="InterPro" id="IPR000836">
    <property type="entry name" value="PRTase_dom"/>
</dbReference>
<evidence type="ECO:0000256" key="9">
    <source>
        <dbReference type="ARBA" id="ARBA00022676"/>
    </source>
</evidence>
<protein>
    <recommendedName>
        <fullName evidence="7 12">Adenine phosphoribosyltransferase</fullName>
        <shortName evidence="12">APRT</shortName>
        <ecNumber evidence="7 12">2.4.2.7</ecNumber>
    </recommendedName>
</protein>